<name>A0A0F9GLX5_9ZZZZ</name>
<reference evidence="2" key="1">
    <citation type="journal article" date="2015" name="Nature">
        <title>Complex archaea that bridge the gap between prokaryotes and eukaryotes.</title>
        <authorList>
            <person name="Spang A."/>
            <person name="Saw J.H."/>
            <person name="Jorgensen S.L."/>
            <person name="Zaremba-Niedzwiedzka K."/>
            <person name="Martijn J."/>
            <person name="Lind A.E."/>
            <person name="van Eijk R."/>
            <person name="Schleper C."/>
            <person name="Guy L."/>
            <person name="Ettema T.J."/>
        </authorList>
    </citation>
    <scope>NUCLEOTIDE SEQUENCE</scope>
</reference>
<feature type="region of interest" description="Disordered" evidence="1">
    <location>
        <begin position="14"/>
        <end position="33"/>
    </location>
</feature>
<sequence length="33" mass="3828">NKQFDEFEAQQAKIEELKQGIEPEQHDLGKQDG</sequence>
<organism evidence="2">
    <name type="scientific">marine sediment metagenome</name>
    <dbReference type="NCBI Taxonomy" id="412755"/>
    <lineage>
        <taxon>unclassified sequences</taxon>
        <taxon>metagenomes</taxon>
        <taxon>ecological metagenomes</taxon>
    </lineage>
</organism>
<dbReference type="EMBL" id="LAZR01017565">
    <property type="protein sequence ID" value="KKL99884.1"/>
    <property type="molecule type" value="Genomic_DNA"/>
</dbReference>
<comment type="caution">
    <text evidence="2">The sequence shown here is derived from an EMBL/GenBank/DDBJ whole genome shotgun (WGS) entry which is preliminary data.</text>
</comment>
<evidence type="ECO:0000313" key="2">
    <source>
        <dbReference type="EMBL" id="KKL99884.1"/>
    </source>
</evidence>
<dbReference type="AlphaFoldDB" id="A0A0F9GLX5"/>
<gene>
    <name evidence="2" type="ORF">LCGC14_1809980</name>
</gene>
<protein>
    <submittedName>
        <fullName evidence="2">Uncharacterized protein</fullName>
    </submittedName>
</protein>
<proteinExistence type="predicted"/>
<evidence type="ECO:0000256" key="1">
    <source>
        <dbReference type="SAM" id="MobiDB-lite"/>
    </source>
</evidence>
<feature type="non-terminal residue" evidence="2">
    <location>
        <position position="1"/>
    </location>
</feature>
<accession>A0A0F9GLX5</accession>